<comment type="caution">
    <text evidence="5">The sequence shown here is derived from an EMBL/GenBank/DDBJ whole genome shotgun (WGS) entry which is preliminary data.</text>
</comment>
<evidence type="ECO:0000256" key="1">
    <source>
        <dbReference type="ARBA" id="ARBA00009091"/>
    </source>
</evidence>
<dbReference type="PANTHER" id="PTHR35089">
    <property type="entry name" value="CHAPERONE PROTEIN SKP"/>
    <property type="match status" value="1"/>
</dbReference>
<reference evidence="5 6" key="1">
    <citation type="submission" date="2019-01" db="EMBL/GenBank/DDBJ databases">
        <title>Filimonas sp. strain TTM-71.</title>
        <authorList>
            <person name="Chen W.-M."/>
        </authorList>
    </citation>
    <scope>NUCLEOTIDE SEQUENCE [LARGE SCALE GENOMIC DNA]</scope>
    <source>
        <strain evidence="5 6">TTM-71</strain>
    </source>
</reference>
<keyword evidence="4" id="KW-0472">Membrane</keyword>
<dbReference type="GO" id="GO:0051082">
    <property type="term" value="F:unfolded protein binding"/>
    <property type="evidence" value="ECO:0007669"/>
    <property type="project" value="InterPro"/>
</dbReference>
<evidence type="ECO:0000256" key="4">
    <source>
        <dbReference type="SAM" id="Phobius"/>
    </source>
</evidence>
<accession>A0A4Q1CYY6</accession>
<proteinExistence type="inferred from homology"/>
<name>A0A4Q1CYY6_9BACT</name>
<dbReference type="Pfam" id="PF03938">
    <property type="entry name" value="OmpH"/>
    <property type="match status" value="1"/>
</dbReference>
<keyword evidence="6" id="KW-1185">Reference proteome</keyword>
<feature type="transmembrane region" description="Helical" evidence="4">
    <location>
        <begin position="21"/>
        <end position="39"/>
    </location>
</feature>
<protein>
    <submittedName>
        <fullName evidence="5">OmpH family outer membrane protein</fullName>
    </submittedName>
</protein>
<evidence type="ECO:0000256" key="3">
    <source>
        <dbReference type="SAM" id="Coils"/>
    </source>
</evidence>
<dbReference type="SUPFAM" id="SSF111384">
    <property type="entry name" value="OmpH-like"/>
    <property type="match status" value="1"/>
</dbReference>
<evidence type="ECO:0000256" key="2">
    <source>
        <dbReference type="ARBA" id="ARBA00022729"/>
    </source>
</evidence>
<dbReference type="EMBL" id="SDHZ01000006">
    <property type="protein sequence ID" value="RXK80540.1"/>
    <property type="molecule type" value="Genomic_DNA"/>
</dbReference>
<keyword evidence="3" id="KW-0175">Coiled coil</keyword>
<gene>
    <name evidence="5" type="ORF">ESB13_23175</name>
</gene>
<dbReference type="Gene3D" id="3.30.910.20">
    <property type="entry name" value="Skp domain"/>
    <property type="match status" value="1"/>
</dbReference>
<dbReference type="InterPro" id="IPR024930">
    <property type="entry name" value="Skp_dom_sf"/>
</dbReference>
<dbReference type="Proteomes" id="UP000290545">
    <property type="component" value="Unassembled WGS sequence"/>
</dbReference>
<dbReference type="GO" id="GO:0050821">
    <property type="term" value="P:protein stabilization"/>
    <property type="evidence" value="ECO:0007669"/>
    <property type="project" value="TreeGrafter"/>
</dbReference>
<dbReference type="PANTHER" id="PTHR35089:SF1">
    <property type="entry name" value="CHAPERONE PROTEIN SKP"/>
    <property type="match status" value="1"/>
</dbReference>
<evidence type="ECO:0000313" key="5">
    <source>
        <dbReference type="EMBL" id="RXK80540.1"/>
    </source>
</evidence>
<dbReference type="SMART" id="SM00935">
    <property type="entry name" value="OmpH"/>
    <property type="match status" value="1"/>
</dbReference>
<dbReference type="OrthoDB" id="1493259at2"/>
<dbReference type="AlphaFoldDB" id="A0A4Q1CYY6"/>
<sequence>MLGWDAYLQASKYYCMKNFSIVLNLVLLVAVGVLFYFQFKSPKTAGQVQRVVSDTASPGSFKIVYFEMDSLDVKYEYLKEVREVLRRKEAQMGNEMKQMEIRLTNKYKEYQQRAASMSQAEQMALQQELSQMQQDAQAAGQEKSQELNGESMRRLQEVKLKIQDFLKAYSAQHGYVFVYAADRSDNIYYKDPSRDITAEVIRLLNEQYHAEKKKK</sequence>
<feature type="coiled-coil region" evidence="3">
    <location>
        <begin position="78"/>
        <end position="142"/>
    </location>
</feature>
<keyword evidence="4" id="KW-1133">Transmembrane helix</keyword>
<keyword evidence="4" id="KW-0812">Transmembrane</keyword>
<dbReference type="InterPro" id="IPR005632">
    <property type="entry name" value="Chaperone_Skp"/>
</dbReference>
<organism evidence="5 6">
    <name type="scientific">Filimonas effusa</name>
    <dbReference type="NCBI Taxonomy" id="2508721"/>
    <lineage>
        <taxon>Bacteria</taxon>
        <taxon>Pseudomonadati</taxon>
        <taxon>Bacteroidota</taxon>
        <taxon>Chitinophagia</taxon>
        <taxon>Chitinophagales</taxon>
        <taxon>Chitinophagaceae</taxon>
        <taxon>Filimonas</taxon>
    </lineage>
</organism>
<evidence type="ECO:0000313" key="6">
    <source>
        <dbReference type="Proteomes" id="UP000290545"/>
    </source>
</evidence>
<comment type="similarity">
    <text evidence="1">Belongs to the Skp family.</text>
</comment>
<keyword evidence="2" id="KW-0732">Signal</keyword>
<dbReference type="GO" id="GO:0005829">
    <property type="term" value="C:cytosol"/>
    <property type="evidence" value="ECO:0007669"/>
    <property type="project" value="TreeGrafter"/>
</dbReference>